<keyword evidence="12 18" id="KW-0472">Membrane</keyword>
<evidence type="ECO:0000313" key="22">
    <source>
        <dbReference type="Proteomes" id="UP000827092"/>
    </source>
</evidence>
<dbReference type="AlphaFoldDB" id="A0AAV6UY03"/>
<dbReference type="EMBL" id="JAFNEN010000223">
    <property type="protein sequence ID" value="KAG8189014.1"/>
    <property type="molecule type" value="Genomic_DNA"/>
</dbReference>
<dbReference type="Pfam" id="PF13927">
    <property type="entry name" value="Ig_3"/>
    <property type="match status" value="2"/>
</dbReference>
<evidence type="ECO:0000256" key="11">
    <source>
        <dbReference type="ARBA" id="ARBA00022989"/>
    </source>
</evidence>
<evidence type="ECO:0000256" key="2">
    <source>
        <dbReference type="ARBA" id="ARBA00011902"/>
    </source>
</evidence>
<dbReference type="SUPFAM" id="SSF48726">
    <property type="entry name" value="Immunoglobulin"/>
    <property type="match status" value="3"/>
</dbReference>
<keyword evidence="3" id="KW-0597">Phosphoprotein</keyword>
<dbReference type="FunFam" id="2.60.40.10:FF:000032">
    <property type="entry name" value="palladin isoform X1"/>
    <property type="match status" value="1"/>
</dbReference>
<comment type="caution">
    <text evidence="21">The sequence shown here is derived from an EMBL/GenBank/DDBJ whole genome shotgun (WGS) entry which is preliminary data.</text>
</comment>
<keyword evidence="4" id="KW-0808">Transferase</keyword>
<evidence type="ECO:0000256" key="1">
    <source>
        <dbReference type="ARBA" id="ARBA00004167"/>
    </source>
</evidence>
<keyword evidence="6 19" id="KW-0732">Signal</keyword>
<evidence type="ECO:0000256" key="10">
    <source>
        <dbReference type="ARBA" id="ARBA00022840"/>
    </source>
</evidence>
<feature type="domain" description="Ig-like" evidence="20">
    <location>
        <begin position="27"/>
        <end position="116"/>
    </location>
</feature>
<dbReference type="GO" id="GO:0016020">
    <property type="term" value="C:membrane"/>
    <property type="evidence" value="ECO:0007669"/>
    <property type="project" value="UniProtKB-SubCell"/>
</dbReference>
<evidence type="ECO:0000256" key="9">
    <source>
        <dbReference type="ARBA" id="ARBA00022777"/>
    </source>
</evidence>
<keyword evidence="9" id="KW-0418">Kinase</keyword>
<feature type="domain" description="Ig-like" evidence="20">
    <location>
        <begin position="246"/>
        <end position="339"/>
    </location>
</feature>
<dbReference type="PANTHER" id="PTHR19890:SF10">
    <property type="entry name" value="FIBROBLAST GROWTH FACTOR RECEPTOR-LIKE 1"/>
    <property type="match status" value="1"/>
</dbReference>
<dbReference type="Pfam" id="PF07679">
    <property type="entry name" value="I-set"/>
    <property type="match status" value="1"/>
</dbReference>
<accession>A0AAV6UY03</accession>
<feature type="transmembrane region" description="Helical" evidence="18">
    <location>
        <begin position="368"/>
        <end position="391"/>
    </location>
</feature>
<dbReference type="SMART" id="SM00408">
    <property type="entry name" value="IGc2"/>
    <property type="match status" value="3"/>
</dbReference>
<feature type="domain" description="Ig-like" evidence="20">
    <location>
        <begin position="150"/>
        <end position="222"/>
    </location>
</feature>
<sequence>MKASSAKTFCFVLITCLGKFILARSPPHLTVKEANKQQIVRPGVSITLECPVKHSKDVIFEWYKDKESVVTFGSKRLRVLSNGSLRIRNTVYDDTGIYKCRAVNGFGSVEYNTTLLVIGNEEDYEQYEAIYDPEETIDDESSKIPITSKPQILYVNDKSPVLKPLGSSFMLQCVATGFPKPEIMWYKNGVPISSQYRIGRWALKFTKALSTDTGNYTCVAANALGKSSHFFVLEVGEPFRNIRGKPLITGSNQTVEEGDVVVMECGVESASSPHIEWLKQVSQEKANLYPGKHAITMEGESYYVLTKPFSVDYLLKDGIYYPKLTIENVQLDDAGKYVCLGANTYGYDFHFTYLEVIPKYSMYQPVSFPIVVTVVVVALAVLGCITAMFFYCRPRPIRQRRIPVEDTIVTKDGFIPMHSAPTNVIKCPTNSTASRSSKPVTYVSGVSTLIL</sequence>
<evidence type="ECO:0000256" key="7">
    <source>
        <dbReference type="ARBA" id="ARBA00022737"/>
    </source>
</evidence>
<name>A0AAV6UY03_9ARAC</name>
<evidence type="ECO:0000256" key="19">
    <source>
        <dbReference type="SAM" id="SignalP"/>
    </source>
</evidence>
<keyword evidence="17" id="KW-0393">Immunoglobulin domain</keyword>
<evidence type="ECO:0000256" key="8">
    <source>
        <dbReference type="ARBA" id="ARBA00022741"/>
    </source>
</evidence>
<evidence type="ECO:0000256" key="5">
    <source>
        <dbReference type="ARBA" id="ARBA00022692"/>
    </source>
</evidence>
<evidence type="ECO:0000256" key="4">
    <source>
        <dbReference type="ARBA" id="ARBA00022679"/>
    </source>
</evidence>
<keyword evidence="5 18" id="KW-0812">Transmembrane</keyword>
<reference evidence="21 22" key="1">
    <citation type="journal article" date="2022" name="Nat. Ecol. Evol.">
        <title>A masculinizing supergene underlies an exaggerated male reproductive morph in a spider.</title>
        <authorList>
            <person name="Hendrickx F."/>
            <person name="De Corte Z."/>
            <person name="Sonet G."/>
            <person name="Van Belleghem S.M."/>
            <person name="Kostlbacher S."/>
            <person name="Vangestel C."/>
        </authorList>
    </citation>
    <scope>NUCLEOTIDE SEQUENCE [LARGE SCALE GENOMIC DNA]</scope>
    <source>
        <strain evidence="21">W744_W776</strain>
    </source>
</reference>
<keyword evidence="16" id="KW-0325">Glycoprotein</keyword>
<dbReference type="InterPro" id="IPR036179">
    <property type="entry name" value="Ig-like_dom_sf"/>
</dbReference>
<keyword evidence="14" id="KW-1015">Disulfide bond</keyword>
<evidence type="ECO:0000256" key="18">
    <source>
        <dbReference type="SAM" id="Phobius"/>
    </source>
</evidence>
<evidence type="ECO:0000259" key="20">
    <source>
        <dbReference type="PROSITE" id="PS50835"/>
    </source>
</evidence>
<evidence type="ECO:0000313" key="21">
    <source>
        <dbReference type="EMBL" id="KAG8189014.1"/>
    </source>
</evidence>
<feature type="signal peptide" evidence="19">
    <location>
        <begin position="1"/>
        <end position="23"/>
    </location>
</feature>
<keyword evidence="11 18" id="KW-1133">Transmembrane helix</keyword>
<comment type="subcellular location">
    <subcellularLocation>
        <location evidence="1">Membrane</location>
        <topology evidence="1">Single-pass membrane protein</topology>
    </subcellularLocation>
</comment>
<dbReference type="PROSITE" id="PS50835">
    <property type="entry name" value="IG_LIKE"/>
    <property type="match status" value="3"/>
</dbReference>
<keyword evidence="13" id="KW-0829">Tyrosine-protein kinase</keyword>
<gene>
    <name evidence="21" type="ORF">JTE90_014528</name>
</gene>
<dbReference type="Gene3D" id="2.60.40.10">
    <property type="entry name" value="Immunoglobulins"/>
    <property type="match status" value="3"/>
</dbReference>
<evidence type="ECO:0000256" key="15">
    <source>
        <dbReference type="ARBA" id="ARBA00023170"/>
    </source>
</evidence>
<dbReference type="GO" id="GO:0005524">
    <property type="term" value="F:ATP binding"/>
    <property type="evidence" value="ECO:0007669"/>
    <property type="project" value="UniProtKB-KW"/>
</dbReference>
<dbReference type="InterPro" id="IPR013783">
    <property type="entry name" value="Ig-like_fold"/>
</dbReference>
<evidence type="ECO:0000256" key="17">
    <source>
        <dbReference type="ARBA" id="ARBA00023319"/>
    </source>
</evidence>
<evidence type="ECO:0000256" key="16">
    <source>
        <dbReference type="ARBA" id="ARBA00023180"/>
    </source>
</evidence>
<dbReference type="EC" id="2.7.10.1" evidence="2"/>
<dbReference type="GO" id="GO:0004714">
    <property type="term" value="F:transmembrane receptor protein tyrosine kinase activity"/>
    <property type="evidence" value="ECO:0007669"/>
    <property type="project" value="UniProtKB-EC"/>
</dbReference>
<evidence type="ECO:0000256" key="12">
    <source>
        <dbReference type="ARBA" id="ARBA00023136"/>
    </source>
</evidence>
<keyword evidence="7" id="KW-0677">Repeat</keyword>
<keyword evidence="10" id="KW-0067">ATP-binding</keyword>
<dbReference type="InterPro" id="IPR052615">
    <property type="entry name" value="FGFRL"/>
</dbReference>
<dbReference type="FunFam" id="2.60.40.10:FF:000020">
    <property type="entry name" value="Fibroblast growth factor receptor"/>
    <property type="match status" value="1"/>
</dbReference>
<dbReference type="InterPro" id="IPR013098">
    <property type="entry name" value="Ig_I-set"/>
</dbReference>
<proteinExistence type="predicted"/>
<evidence type="ECO:0000256" key="14">
    <source>
        <dbReference type="ARBA" id="ARBA00023157"/>
    </source>
</evidence>
<dbReference type="InterPro" id="IPR003599">
    <property type="entry name" value="Ig_sub"/>
</dbReference>
<dbReference type="PANTHER" id="PTHR19890">
    <property type="entry name" value="FIBROBLAST GROWTH FACTOR RECEPTOR"/>
    <property type="match status" value="1"/>
</dbReference>
<protein>
    <recommendedName>
        <fullName evidence="2">receptor protein-tyrosine kinase</fullName>
        <ecNumber evidence="2">2.7.10.1</ecNumber>
    </recommendedName>
</protein>
<keyword evidence="8" id="KW-0547">Nucleotide-binding</keyword>
<feature type="chain" id="PRO_5043641737" description="receptor protein-tyrosine kinase" evidence="19">
    <location>
        <begin position="24"/>
        <end position="451"/>
    </location>
</feature>
<keyword evidence="15" id="KW-0675">Receptor</keyword>
<dbReference type="InterPro" id="IPR003598">
    <property type="entry name" value="Ig_sub2"/>
</dbReference>
<organism evidence="21 22">
    <name type="scientific">Oedothorax gibbosus</name>
    <dbReference type="NCBI Taxonomy" id="931172"/>
    <lineage>
        <taxon>Eukaryota</taxon>
        <taxon>Metazoa</taxon>
        <taxon>Ecdysozoa</taxon>
        <taxon>Arthropoda</taxon>
        <taxon>Chelicerata</taxon>
        <taxon>Arachnida</taxon>
        <taxon>Araneae</taxon>
        <taxon>Araneomorphae</taxon>
        <taxon>Entelegynae</taxon>
        <taxon>Araneoidea</taxon>
        <taxon>Linyphiidae</taxon>
        <taxon>Erigoninae</taxon>
        <taxon>Oedothorax</taxon>
    </lineage>
</organism>
<dbReference type="Proteomes" id="UP000827092">
    <property type="component" value="Unassembled WGS sequence"/>
</dbReference>
<dbReference type="InterPro" id="IPR007110">
    <property type="entry name" value="Ig-like_dom"/>
</dbReference>
<evidence type="ECO:0000256" key="6">
    <source>
        <dbReference type="ARBA" id="ARBA00022729"/>
    </source>
</evidence>
<dbReference type="CDD" id="cd00096">
    <property type="entry name" value="Ig"/>
    <property type="match status" value="1"/>
</dbReference>
<dbReference type="SMART" id="SM00409">
    <property type="entry name" value="IG"/>
    <property type="match status" value="3"/>
</dbReference>
<evidence type="ECO:0000256" key="13">
    <source>
        <dbReference type="ARBA" id="ARBA00023137"/>
    </source>
</evidence>
<keyword evidence="22" id="KW-1185">Reference proteome</keyword>
<evidence type="ECO:0000256" key="3">
    <source>
        <dbReference type="ARBA" id="ARBA00022553"/>
    </source>
</evidence>